<dbReference type="Pfam" id="PF05694">
    <property type="entry name" value="SBP56"/>
    <property type="match status" value="1"/>
</dbReference>
<evidence type="ECO:0000313" key="3">
    <source>
        <dbReference type="Proteomes" id="UP001458415"/>
    </source>
</evidence>
<dbReference type="PANTHER" id="PTHR23300:SF0">
    <property type="entry name" value="METHANETHIOL OXIDASE"/>
    <property type="match status" value="1"/>
</dbReference>
<accession>A0ABV1VYT0</accession>
<comment type="caution">
    <text evidence="2">The sequence shown here is derived from an EMBL/GenBank/DDBJ whole genome shotgun (WGS) entry which is preliminary data.</text>
</comment>
<dbReference type="PANTHER" id="PTHR23300">
    <property type="entry name" value="METHANETHIOL OXIDASE"/>
    <property type="match status" value="1"/>
</dbReference>
<organism evidence="2 3">
    <name type="scientific">Streptomyces carpinensis</name>
    <dbReference type="NCBI Taxonomy" id="66369"/>
    <lineage>
        <taxon>Bacteria</taxon>
        <taxon>Bacillati</taxon>
        <taxon>Actinomycetota</taxon>
        <taxon>Actinomycetes</taxon>
        <taxon>Kitasatosporales</taxon>
        <taxon>Streptomycetaceae</taxon>
        <taxon>Streptomyces</taxon>
    </lineage>
</organism>
<comment type="similarity">
    <text evidence="1">Belongs to the selenium-binding protein family.</text>
</comment>
<evidence type="ECO:0000313" key="2">
    <source>
        <dbReference type="EMBL" id="MER6977095.1"/>
    </source>
</evidence>
<name>A0ABV1VYT0_9ACTN</name>
<keyword evidence="3" id="KW-1185">Reference proteome</keyword>
<dbReference type="SUPFAM" id="SSF75011">
    <property type="entry name" value="3-carboxy-cis,cis-mucoante lactonizing enzyme"/>
    <property type="match status" value="1"/>
</dbReference>
<reference evidence="2 3" key="1">
    <citation type="submission" date="2024-06" db="EMBL/GenBank/DDBJ databases">
        <title>The Natural Products Discovery Center: Release of the First 8490 Sequenced Strains for Exploring Actinobacteria Biosynthetic Diversity.</title>
        <authorList>
            <person name="Kalkreuter E."/>
            <person name="Kautsar S.A."/>
            <person name="Yang D."/>
            <person name="Bader C.D."/>
            <person name="Teijaro C.N."/>
            <person name="Fluegel L."/>
            <person name="Davis C.M."/>
            <person name="Simpson J.R."/>
            <person name="Lauterbach L."/>
            <person name="Steele A.D."/>
            <person name="Gui C."/>
            <person name="Meng S."/>
            <person name="Li G."/>
            <person name="Viehrig K."/>
            <person name="Ye F."/>
            <person name="Su P."/>
            <person name="Kiefer A.F."/>
            <person name="Nichols A."/>
            <person name="Cepeda A.J."/>
            <person name="Yan W."/>
            <person name="Fan B."/>
            <person name="Jiang Y."/>
            <person name="Adhikari A."/>
            <person name="Zheng C.-J."/>
            <person name="Schuster L."/>
            <person name="Cowan T.M."/>
            <person name="Smanski M.J."/>
            <person name="Chevrette M.G."/>
            <person name="De Carvalho L.P.S."/>
            <person name="Shen B."/>
        </authorList>
    </citation>
    <scope>NUCLEOTIDE SEQUENCE [LARGE SCALE GENOMIC DNA]</scope>
    <source>
        <strain evidence="2 3">NPDC000634</strain>
    </source>
</reference>
<dbReference type="EMBL" id="JBEPCU010000092">
    <property type="protein sequence ID" value="MER6977095.1"/>
    <property type="molecule type" value="Genomic_DNA"/>
</dbReference>
<dbReference type="InterPro" id="IPR008826">
    <property type="entry name" value="Se-bd"/>
</dbReference>
<dbReference type="Proteomes" id="UP001458415">
    <property type="component" value="Unassembled WGS sequence"/>
</dbReference>
<gene>
    <name evidence="2" type="ORF">ABT317_08690</name>
</gene>
<protein>
    <submittedName>
        <fullName evidence="2">Selenium-binding protein SBP56-related protein</fullName>
    </submittedName>
</protein>
<sequence length="476" mass="52636">MTTTDHAHDSGDHRDPTLYRTPADAVAAPPEQFAHVVGFDPTAQRADALFTVGTDPESPLYGRVTSHAELPDLGNELHHFGWNACSSALAHAGHHHPARRYLIVPGLRSSRLHVFDTGPDPARPRLVKVVEPEELAAKAGYSRPHTLHCGPDAMFLSCLGGADGADGPGGVALLDHETFEVLRAWETDRGPQRFAYDVWWHLGRNIAVTSEWGTPSMIEDGLLPDLLLARRYGHSLHFWELDSGRHLQRVDLGDENQMVLELRPAHDPEATWGFTNTVVDVEDLSASVWLWNRDGEDFVVRKVITVPAEPARTEDLPPALRPFGAVPPLITDIDLSVDDRWLYISAWGTGDLLQYDVSDPFRPRRTASVRLGGVVGRQPHPAEPDTPLTGGTQMVELSRDGRRVYVTNSLYATWDAQFYPAGIDPWMVKLDADTTHGGLTVDPRFFPHGPDFLGLRVHQTRLHGGDASSDSYCYRG</sequence>
<evidence type="ECO:0000256" key="1">
    <source>
        <dbReference type="ARBA" id="ARBA00005606"/>
    </source>
</evidence>
<proteinExistence type="inferred from homology"/>